<dbReference type="InterPro" id="IPR013783">
    <property type="entry name" value="Ig-like_fold"/>
</dbReference>
<keyword evidence="2" id="KW-1185">Reference proteome</keyword>
<dbReference type="AlphaFoldDB" id="A0A699ZQG1"/>
<protein>
    <submittedName>
        <fullName evidence="1">Rho-GAP domain-containing protein</fullName>
    </submittedName>
</protein>
<dbReference type="Gene3D" id="2.60.40.10">
    <property type="entry name" value="Immunoglobulins"/>
    <property type="match status" value="1"/>
</dbReference>
<sequence>LEVDDDGPALPSWLRAVVGEGVVPPGGSVALELEVCVTGGMGGALALQAPAPGAAVSCLDCIAILRVEDGGDLFLSVTGK</sequence>
<reference evidence="1 2" key="1">
    <citation type="submission" date="2020-02" db="EMBL/GenBank/DDBJ databases">
        <title>Draft genome sequence of Haematococcus lacustris strain NIES-144.</title>
        <authorList>
            <person name="Morimoto D."/>
            <person name="Nakagawa S."/>
            <person name="Yoshida T."/>
            <person name="Sawayama S."/>
        </authorList>
    </citation>
    <scope>NUCLEOTIDE SEQUENCE [LARGE SCALE GENOMIC DNA]</scope>
    <source>
        <strain evidence="1 2">NIES-144</strain>
    </source>
</reference>
<name>A0A699ZQG1_HAELA</name>
<accession>A0A699ZQG1</accession>
<feature type="non-terminal residue" evidence="1">
    <location>
        <position position="1"/>
    </location>
</feature>
<comment type="caution">
    <text evidence="1">The sequence shown here is derived from an EMBL/GenBank/DDBJ whole genome shotgun (WGS) entry which is preliminary data.</text>
</comment>
<evidence type="ECO:0000313" key="1">
    <source>
        <dbReference type="EMBL" id="GFH25037.1"/>
    </source>
</evidence>
<organism evidence="1 2">
    <name type="scientific">Haematococcus lacustris</name>
    <name type="common">Green alga</name>
    <name type="synonym">Haematococcus pluvialis</name>
    <dbReference type="NCBI Taxonomy" id="44745"/>
    <lineage>
        <taxon>Eukaryota</taxon>
        <taxon>Viridiplantae</taxon>
        <taxon>Chlorophyta</taxon>
        <taxon>core chlorophytes</taxon>
        <taxon>Chlorophyceae</taxon>
        <taxon>CS clade</taxon>
        <taxon>Chlamydomonadales</taxon>
        <taxon>Haematococcaceae</taxon>
        <taxon>Haematococcus</taxon>
    </lineage>
</organism>
<dbReference type="EMBL" id="BLLF01002699">
    <property type="protein sequence ID" value="GFH25037.1"/>
    <property type="molecule type" value="Genomic_DNA"/>
</dbReference>
<evidence type="ECO:0000313" key="2">
    <source>
        <dbReference type="Proteomes" id="UP000485058"/>
    </source>
</evidence>
<gene>
    <name evidence="1" type="ORF">HaLaN_22930</name>
</gene>
<proteinExistence type="predicted"/>
<dbReference type="Proteomes" id="UP000485058">
    <property type="component" value="Unassembled WGS sequence"/>
</dbReference>